<reference evidence="4" key="1">
    <citation type="submission" date="2020-11" db="EMBL/GenBank/DDBJ databases">
        <authorList>
            <person name="Whitehead M."/>
        </authorList>
    </citation>
    <scope>NUCLEOTIDE SEQUENCE</scope>
    <source>
        <strain evidence="4">EGII</strain>
    </source>
</reference>
<evidence type="ECO:0000313" key="4">
    <source>
        <dbReference type="EMBL" id="CAD6997619.1"/>
    </source>
</evidence>
<dbReference type="OrthoDB" id="8118055at2759"/>
<dbReference type="SUPFAM" id="SSF52025">
    <property type="entry name" value="PA domain"/>
    <property type="match status" value="1"/>
</dbReference>
<dbReference type="Pfam" id="PF02225">
    <property type="entry name" value="PA"/>
    <property type="match status" value="1"/>
</dbReference>
<evidence type="ECO:0000256" key="2">
    <source>
        <dbReference type="ARBA" id="ARBA00023180"/>
    </source>
</evidence>
<gene>
    <name evidence="4" type="ORF">CCAP1982_LOCUS6255</name>
</gene>
<dbReference type="InterPro" id="IPR046450">
    <property type="entry name" value="PA_dom_sf"/>
</dbReference>
<dbReference type="PANTHER" id="PTHR22702">
    <property type="entry name" value="PROTEASE-ASSOCIATED DOMAIN-CONTAINING PROTEIN"/>
    <property type="match status" value="1"/>
</dbReference>
<dbReference type="Gene3D" id="3.50.30.30">
    <property type="match status" value="1"/>
</dbReference>
<dbReference type="EMBL" id="CAJHJT010000012">
    <property type="protein sequence ID" value="CAD6997619.1"/>
    <property type="molecule type" value="Genomic_DNA"/>
</dbReference>
<keyword evidence="2" id="KW-0325">Glycoprotein</keyword>
<keyword evidence="5" id="KW-1185">Reference proteome</keyword>
<feature type="domain" description="PA" evidence="3">
    <location>
        <begin position="18"/>
        <end position="103"/>
    </location>
</feature>
<protein>
    <submittedName>
        <fullName evidence="4">(Mediterranean fruit fly) hypothetical protein</fullName>
    </submittedName>
</protein>
<dbReference type="AlphaFoldDB" id="A0A811UFB2"/>
<organism evidence="4 5">
    <name type="scientific">Ceratitis capitata</name>
    <name type="common">Mediterranean fruit fly</name>
    <name type="synonym">Tephritis capitata</name>
    <dbReference type="NCBI Taxonomy" id="7213"/>
    <lineage>
        <taxon>Eukaryota</taxon>
        <taxon>Metazoa</taxon>
        <taxon>Ecdysozoa</taxon>
        <taxon>Arthropoda</taxon>
        <taxon>Hexapoda</taxon>
        <taxon>Insecta</taxon>
        <taxon>Pterygota</taxon>
        <taxon>Neoptera</taxon>
        <taxon>Endopterygota</taxon>
        <taxon>Diptera</taxon>
        <taxon>Brachycera</taxon>
        <taxon>Muscomorpha</taxon>
        <taxon>Tephritoidea</taxon>
        <taxon>Tephritidae</taxon>
        <taxon>Ceratitis</taxon>
        <taxon>Ceratitis</taxon>
    </lineage>
</organism>
<sequence>MAGPSHFGPELIGEQFIEGELVIASPFRACYELSNKEEISGRILIAQRGDCTFVSKARLAQAAGALALIVCDNVPGSSGETQPMFAMSGDGTNDVTIPVVFMYSQEFSKLVNVFKRKPKIIVRIMQMIEFKRWQLTMDSAKATAAKSTRTSITNGEISKGLDPSATNEPITLVDSQNIKDEL</sequence>
<dbReference type="Proteomes" id="UP000606786">
    <property type="component" value="Unassembled WGS sequence"/>
</dbReference>
<keyword evidence="1" id="KW-0732">Signal</keyword>
<proteinExistence type="predicted"/>
<comment type="caution">
    <text evidence="4">The sequence shown here is derived from an EMBL/GenBank/DDBJ whole genome shotgun (WGS) entry which is preliminary data.</text>
</comment>
<name>A0A811UFB2_CERCA</name>
<evidence type="ECO:0000259" key="3">
    <source>
        <dbReference type="Pfam" id="PF02225"/>
    </source>
</evidence>
<dbReference type="InterPro" id="IPR003137">
    <property type="entry name" value="PA_domain"/>
</dbReference>
<accession>A0A811UFB2</accession>
<evidence type="ECO:0000256" key="1">
    <source>
        <dbReference type="ARBA" id="ARBA00022729"/>
    </source>
</evidence>
<dbReference type="PANTHER" id="PTHR22702:SF1">
    <property type="entry name" value="PROTEASE-ASSOCIATED DOMAIN-CONTAINING PROTEIN 1"/>
    <property type="match status" value="1"/>
</dbReference>
<evidence type="ECO:0000313" key="5">
    <source>
        <dbReference type="Proteomes" id="UP000606786"/>
    </source>
</evidence>